<dbReference type="SUPFAM" id="SSF51338">
    <property type="entry name" value="Composite domain of metallo-dependent hydrolases"/>
    <property type="match status" value="1"/>
</dbReference>
<gene>
    <name evidence="3" type="ORF">L613_005800000020</name>
</gene>
<reference evidence="3 4" key="1">
    <citation type="submission" date="2019-07" db="EMBL/GenBank/DDBJ databases">
        <title>Genome sequencing of lignin-degrading bacterial isolates.</title>
        <authorList>
            <person name="Gladden J."/>
        </authorList>
    </citation>
    <scope>NUCLEOTIDE SEQUENCE [LARGE SCALE GENOMIC DNA]</scope>
    <source>
        <strain evidence="3 4">J19</strain>
    </source>
</reference>
<dbReference type="RefSeq" id="WP_147208974.1">
    <property type="nucleotide sequence ID" value="NZ_VLJS01000089.1"/>
</dbReference>
<dbReference type="InterPro" id="IPR011059">
    <property type="entry name" value="Metal-dep_hydrolase_composite"/>
</dbReference>
<dbReference type="EMBL" id="VLJS01000089">
    <property type="protein sequence ID" value="TWH05521.1"/>
    <property type="molecule type" value="Genomic_DNA"/>
</dbReference>
<evidence type="ECO:0000313" key="3">
    <source>
        <dbReference type="EMBL" id="TWH05521.1"/>
    </source>
</evidence>
<dbReference type="InterPro" id="IPR033932">
    <property type="entry name" value="YtcJ-like"/>
</dbReference>
<dbReference type="OrthoDB" id="9031471at2"/>
<feature type="domain" description="Amidohydrolase 3" evidence="2">
    <location>
        <begin position="91"/>
        <end position="574"/>
    </location>
</feature>
<feature type="chain" id="PRO_5021709419" description="Amidohydrolase 3 domain-containing protein" evidence="1">
    <location>
        <begin position="24"/>
        <end position="577"/>
    </location>
</feature>
<protein>
    <recommendedName>
        <fullName evidence="2">Amidohydrolase 3 domain-containing protein</fullName>
    </recommendedName>
</protein>
<organism evidence="3 4">
    <name type="scientific">Pseudoxanthomonas taiwanensis J19</name>
    <dbReference type="NCBI Taxonomy" id="935569"/>
    <lineage>
        <taxon>Bacteria</taxon>
        <taxon>Pseudomonadati</taxon>
        <taxon>Pseudomonadota</taxon>
        <taxon>Gammaproteobacteria</taxon>
        <taxon>Lysobacterales</taxon>
        <taxon>Lysobacteraceae</taxon>
        <taxon>Pseudoxanthomonas</taxon>
    </lineage>
</organism>
<evidence type="ECO:0000256" key="1">
    <source>
        <dbReference type="SAM" id="SignalP"/>
    </source>
</evidence>
<dbReference type="PANTHER" id="PTHR22642:SF2">
    <property type="entry name" value="PROTEIN LONG AFTER FAR-RED 3"/>
    <property type="match status" value="1"/>
</dbReference>
<dbReference type="Gene3D" id="3.20.20.140">
    <property type="entry name" value="Metal-dependent hydrolases"/>
    <property type="match status" value="1"/>
</dbReference>
<comment type="caution">
    <text evidence="3">The sequence shown here is derived from an EMBL/GenBank/DDBJ whole genome shotgun (WGS) entry which is preliminary data.</text>
</comment>
<dbReference type="InterPro" id="IPR013108">
    <property type="entry name" value="Amidohydro_3"/>
</dbReference>
<accession>A0A562D8L4</accession>
<keyword evidence="4" id="KW-1185">Reference proteome</keyword>
<dbReference type="PANTHER" id="PTHR22642">
    <property type="entry name" value="IMIDAZOLONEPROPIONASE"/>
    <property type="match status" value="1"/>
</dbReference>
<dbReference type="Gene3D" id="2.30.40.10">
    <property type="entry name" value="Urease, subunit C, domain 1"/>
    <property type="match status" value="1"/>
</dbReference>
<dbReference type="CDD" id="cd01300">
    <property type="entry name" value="YtcJ_like"/>
    <property type="match status" value="1"/>
</dbReference>
<keyword evidence="1" id="KW-0732">Signal</keyword>
<dbReference type="InterPro" id="IPR032466">
    <property type="entry name" value="Metal_Hydrolase"/>
</dbReference>
<evidence type="ECO:0000259" key="2">
    <source>
        <dbReference type="Pfam" id="PF07969"/>
    </source>
</evidence>
<evidence type="ECO:0000313" key="4">
    <source>
        <dbReference type="Proteomes" id="UP000321583"/>
    </source>
</evidence>
<dbReference type="Pfam" id="PF07969">
    <property type="entry name" value="Amidohydro_3"/>
    <property type="match status" value="1"/>
</dbReference>
<dbReference type="Proteomes" id="UP000321583">
    <property type="component" value="Unassembled WGS sequence"/>
</dbReference>
<proteinExistence type="predicted"/>
<feature type="signal peptide" evidence="1">
    <location>
        <begin position="1"/>
        <end position="23"/>
    </location>
</feature>
<dbReference type="Gene3D" id="3.10.310.70">
    <property type="match status" value="1"/>
</dbReference>
<dbReference type="SUPFAM" id="SSF51556">
    <property type="entry name" value="Metallo-dependent hydrolases"/>
    <property type="match status" value="1"/>
</dbReference>
<sequence>MHRRVTRALPLLLAAFASAMALASPQSPAPQPAPPSYAGTTAEAVLTARRIHTLDAAHPQATAIAWDKDGRILATGEAAELRHLYPQARHIDAGDATVIPGLIDAHAHLMELGYALLRADLSGARSVGEVVQRLQAHAATAPEDAWIVGWGWDQNLWPGARFPTAADLDAAFPDRPVWLSRIDGHAAWANTAAMRAAEALEGARRFDGDWQPEGGRIERGHGRATGVFVDGAMRLVERAMPPPDEAWRARALEQALALAVANGLTGVHDMGVSRADLALMRRFADEGRLPLRISAYADGDREALADLCEHGAYQHPGGRLQMKGVKLFVDGALGSRGAALLQDYSDAPGNRGLLVTDPAAYGAAVIRARDCGLQVATHAIGDRGNRIVLDTYQQALAGLGARADHRWRVEHAQVVAPEDFPRFAALRLVASMQPTHATSDMGWAGARLGEKRLAGAYAWRRFLDLGVPLALGSDFPVEQVDPRLGLLAAVTRQDRDGQPPGGWLPGQRLGALEALRGFTVDAARAGHDESRVGRLAPGLRADFVVLDRDPLAIPGAELDALQVRATWVDGQPVFTAE</sequence>
<name>A0A562D8L4_9GAMM</name>
<dbReference type="GO" id="GO:0016810">
    <property type="term" value="F:hydrolase activity, acting on carbon-nitrogen (but not peptide) bonds"/>
    <property type="evidence" value="ECO:0007669"/>
    <property type="project" value="InterPro"/>
</dbReference>
<dbReference type="AlphaFoldDB" id="A0A562D8L4"/>